<evidence type="ECO:0000313" key="3">
    <source>
        <dbReference type="Proteomes" id="UP000825935"/>
    </source>
</evidence>
<keyword evidence="3" id="KW-1185">Reference proteome</keyword>
<protein>
    <submittedName>
        <fullName evidence="2">Uncharacterized protein</fullName>
    </submittedName>
</protein>
<sequence>MSNVEHLWREFFADPSQWWDRRKRKTNPNAPDFQHKRSRRSLWVNGRDNPGWVKLMLDQQWEEKKKDQSGRIGAIHGILPSGGTEGLTE</sequence>
<proteinExistence type="predicted"/>
<dbReference type="OrthoDB" id="1078367at2759"/>
<dbReference type="EMBL" id="CM035434">
    <property type="protein sequence ID" value="KAH7292062.1"/>
    <property type="molecule type" value="Genomic_DNA"/>
</dbReference>
<dbReference type="AlphaFoldDB" id="A0A8T2R6M8"/>
<reference evidence="2" key="1">
    <citation type="submission" date="2021-08" db="EMBL/GenBank/DDBJ databases">
        <title>WGS assembly of Ceratopteris richardii.</title>
        <authorList>
            <person name="Marchant D.B."/>
            <person name="Chen G."/>
            <person name="Jenkins J."/>
            <person name="Shu S."/>
            <person name="Leebens-Mack J."/>
            <person name="Grimwood J."/>
            <person name="Schmutz J."/>
            <person name="Soltis P."/>
            <person name="Soltis D."/>
            <person name="Chen Z.-H."/>
        </authorList>
    </citation>
    <scope>NUCLEOTIDE SEQUENCE</scope>
    <source>
        <strain evidence="2">Whitten #5841</strain>
        <tissue evidence="2">Leaf</tissue>
    </source>
</reference>
<gene>
    <name evidence="2" type="ORF">KP509_29G050000</name>
</gene>
<evidence type="ECO:0000256" key="1">
    <source>
        <dbReference type="SAM" id="MobiDB-lite"/>
    </source>
</evidence>
<name>A0A8T2R6M8_CERRI</name>
<comment type="caution">
    <text evidence="2">The sequence shown here is derived from an EMBL/GenBank/DDBJ whole genome shotgun (WGS) entry which is preliminary data.</text>
</comment>
<accession>A0A8T2R6M8</accession>
<feature type="region of interest" description="Disordered" evidence="1">
    <location>
        <begin position="66"/>
        <end position="89"/>
    </location>
</feature>
<organism evidence="2 3">
    <name type="scientific">Ceratopteris richardii</name>
    <name type="common">Triangle waterfern</name>
    <dbReference type="NCBI Taxonomy" id="49495"/>
    <lineage>
        <taxon>Eukaryota</taxon>
        <taxon>Viridiplantae</taxon>
        <taxon>Streptophyta</taxon>
        <taxon>Embryophyta</taxon>
        <taxon>Tracheophyta</taxon>
        <taxon>Polypodiopsida</taxon>
        <taxon>Polypodiidae</taxon>
        <taxon>Polypodiales</taxon>
        <taxon>Pteridineae</taxon>
        <taxon>Pteridaceae</taxon>
        <taxon>Parkerioideae</taxon>
        <taxon>Ceratopteris</taxon>
    </lineage>
</organism>
<evidence type="ECO:0000313" key="2">
    <source>
        <dbReference type="EMBL" id="KAH7292062.1"/>
    </source>
</evidence>
<dbReference type="Proteomes" id="UP000825935">
    <property type="component" value="Chromosome 29"/>
</dbReference>